<dbReference type="GeneID" id="27350096"/>
<dbReference type="HOGENOM" id="CLU_717637_0_0_1"/>
<dbReference type="SUPFAM" id="SSF90257">
    <property type="entry name" value="Myosin rod fragments"/>
    <property type="match status" value="1"/>
</dbReference>
<organism evidence="2 3">
    <name type="scientific">Cladophialophora immunda</name>
    <dbReference type="NCBI Taxonomy" id="569365"/>
    <lineage>
        <taxon>Eukaryota</taxon>
        <taxon>Fungi</taxon>
        <taxon>Dikarya</taxon>
        <taxon>Ascomycota</taxon>
        <taxon>Pezizomycotina</taxon>
        <taxon>Eurotiomycetes</taxon>
        <taxon>Chaetothyriomycetidae</taxon>
        <taxon>Chaetothyriales</taxon>
        <taxon>Herpotrichiellaceae</taxon>
        <taxon>Cladophialophora</taxon>
    </lineage>
</organism>
<gene>
    <name evidence="2" type="ORF">PV07_10902</name>
</gene>
<name>A0A0D2ACQ6_9EURO</name>
<dbReference type="EMBL" id="KN847046">
    <property type="protein sequence ID" value="KIW22622.1"/>
    <property type="molecule type" value="Genomic_DNA"/>
</dbReference>
<keyword evidence="1" id="KW-0175">Coiled coil</keyword>
<evidence type="ECO:0000313" key="2">
    <source>
        <dbReference type="EMBL" id="KIW22622.1"/>
    </source>
</evidence>
<dbReference type="OrthoDB" id="5068061at2759"/>
<dbReference type="AlphaFoldDB" id="A0A0D2ACQ6"/>
<reference evidence="2 3" key="1">
    <citation type="submission" date="2015-01" db="EMBL/GenBank/DDBJ databases">
        <title>The Genome Sequence of Cladophialophora immunda CBS83496.</title>
        <authorList>
            <consortium name="The Broad Institute Genomics Platform"/>
            <person name="Cuomo C."/>
            <person name="de Hoog S."/>
            <person name="Gorbushina A."/>
            <person name="Stielow B."/>
            <person name="Teixiera M."/>
            <person name="Abouelleil A."/>
            <person name="Chapman S.B."/>
            <person name="Priest M."/>
            <person name="Young S.K."/>
            <person name="Wortman J."/>
            <person name="Nusbaum C."/>
            <person name="Birren B."/>
        </authorList>
    </citation>
    <scope>NUCLEOTIDE SEQUENCE [LARGE SCALE GENOMIC DNA]</scope>
    <source>
        <strain evidence="2 3">CBS 83496</strain>
    </source>
</reference>
<dbReference type="RefSeq" id="XP_016242838.1">
    <property type="nucleotide sequence ID" value="XM_016398276.1"/>
</dbReference>
<evidence type="ECO:0000313" key="3">
    <source>
        <dbReference type="Proteomes" id="UP000054466"/>
    </source>
</evidence>
<evidence type="ECO:0000256" key="1">
    <source>
        <dbReference type="SAM" id="Coils"/>
    </source>
</evidence>
<feature type="coiled-coil region" evidence="1">
    <location>
        <begin position="163"/>
        <end position="323"/>
    </location>
</feature>
<dbReference type="STRING" id="569365.A0A0D2ACQ6"/>
<proteinExistence type="predicted"/>
<accession>A0A0D2ACQ6</accession>
<keyword evidence="3" id="KW-1185">Reference proteome</keyword>
<protein>
    <submittedName>
        <fullName evidence="2">Uncharacterized protein</fullName>
    </submittedName>
</protein>
<dbReference type="VEuPathDB" id="FungiDB:PV07_10902"/>
<sequence>MAIPFTWDPDHVLQITDICRNEIICIGRAARRFNSRCTWTIDEPERFQASSLLKSMAQKPPTEVLEWELRELAGLCLCHQAHQHQQEEAFMELQSRLSYSCDDYKRFRTLWDQNRELQTEVHNGISKTLLAEISATTVKMENSNLRARETSLCRKVDEQTITMSKLQETEQTLKTQLANTSERLDRQTTALAELQEYKSGLLKTALHLEQLLEKEKLTVASLEKSCKGLEEQLAELRRKLYDQEMEVNELEASNSVLDGQLHELRQQLSKQDSAVLSLENENQTLKDQHTTAVAELGTSQLGLEQTKSELQLIQIRNFDLQRQLNEVFILGRLGISNAWLTRLRNWLPACQWLFIEAWKRVRHALGNTISQVGKIFGHWRALRGA</sequence>
<dbReference type="Proteomes" id="UP000054466">
    <property type="component" value="Unassembled WGS sequence"/>
</dbReference>